<dbReference type="GO" id="GO:0000981">
    <property type="term" value="F:DNA-binding transcription factor activity, RNA polymerase II-specific"/>
    <property type="evidence" value="ECO:0007669"/>
    <property type="project" value="InterPro"/>
</dbReference>
<dbReference type="Proteomes" id="UP001174691">
    <property type="component" value="Unassembled WGS sequence"/>
</dbReference>
<dbReference type="EMBL" id="JANBVN010000146">
    <property type="protein sequence ID" value="KAJ9138303.1"/>
    <property type="molecule type" value="Genomic_DNA"/>
</dbReference>
<gene>
    <name evidence="3" type="ORF">NKR19_g7866</name>
</gene>
<dbReference type="PANTHER" id="PTHR35392:SF3">
    <property type="entry name" value="ZN(2)-C6 FUNGAL-TYPE DOMAIN-CONTAINING PROTEIN"/>
    <property type="match status" value="1"/>
</dbReference>
<dbReference type="PROSITE" id="PS50048">
    <property type="entry name" value="ZN2_CY6_FUNGAL_2"/>
    <property type="match status" value="1"/>
</dbReference>
<dbReference type="InterPro" id="IPR001138">
    <property type="entry name" value="Zn2Cys6_DnaBD"/>
</dbReference>
<dbReference type="AlphaFoldDB" id="A0AA38VKY5"/>
<proteinExistence type="predicted"/>
<evidence type="ECO:0000256" key="1">
    <source>
        <dbReference type="ARBA" id="ARBA00023242"/>
    </source>
</evidence>
<accession>A0AA38VKY5</accession>
<organism evidence="3 4">
    <name type="scientific">Coniochaeta hoffmannii</name>
    <dbReference type="NCBI Taxonomy" id="91930"/>
    <lineage>
        <taxon>Eukaryota</taxon>
        <taxon>Fungi</taxon>
        <taxon>Dikarya</taxon>
        <taxon>Ascomycota</taxon>
        <taxon>Pezizomycotina</taxon>
        <taxon>Sordariomycetes</taxon>
        <taxon>Sordariomycetidae</taxon>
        <taxon>Coniochaetales</taxon>
        <taxon>Coniochaetaceae</taxon>
        <taxon>Coniochaeta</taxon>
    </lineage>
</organism>
<comment type="caution">
    <text evidence="3">The sequence shown here is derived from an EMBL/GenBank/DDBJ whole genome shotgun (WGS) entry which is preliminary data.</text>
</comment>
<reference evidence="3" key="1">
    <citation type="submission" date="2022-07" db="EMBL/GenBank/DDBJ databases">
        <title>Fungi with potential for degradation of polypropylene.</title>
        <authorList>
            <person name="Gostincar C."/>
        </authorList>
    </citation>
    <scope>NUCLEOTIDE SEQUENCE</scope>
    <source>
        <strain evidence="3">EXF-13287</strain>
    </source>
</reference>
<dbReference type="Gene3D" id="4.10.240.10">
    <property type="entry name" value="Zn(2)-C6 fungal-type DNA-binding domain"/>
    <property type="match status" value="1"/>
</dbReference>
<keyword evidence="4" id="KW-1185">Reference proteome</keyword>
<keyword evidence="1" id="KW-0539">Nucleus</keyword>
<name>A0AA38VKY5_9PEZI</name>
<dbReference type="InterPro" id="IPR052973">
    <property type="entry name" value="Fungal_sec-metab_reg_TF"/>
</dbReference>
<dbReference type="CDD" id="cd00067">
    <property type="entry name" value="GAL4"/>
    <property type="match status" value="1"/>
</dbReference>
<evidence type="ECO:0000313" key="4">
    <source>
        <dbReference type="Proteomes" id="UP001174691"/>
    </source>
</evidence>
<evidence type="ECO:0000259" key="2">
    <source>
        <dbReference type="PROSITE" id="PS50048"/>
    </source>
</evidence>
<sequence>MRKACVACRKQKVRCQENEDDPSAPCKRCRRRKDSSSGKIIHRTVCVRTLTVSSIRIIRQGGLGLTRRWEGTKMMDVTDWPADSVIKPICMLQGLIEEPIVVNVRKFTPTDGDVTSRPYNYQGSQKSVPLEPYCLASIHDTANYFSGYLSRTAVDGLKEAAHKSGPLVRDTYAMIHEHAVKLMGRVDYGLETGRVKEKEFFLTVIKLVWCMRHTTGSVWLGGKEKLGMEVPQEEGYPLQNPWTGENEVMLPRMIVAQFDSIQNERILPSLLKRVLTELESYLSSCKDEWFTMYLAVFMLLHEISVASQDRYRWACDHQQKARYGGGKYASLGMYVENFQKASHPLLAYWHYYKVDELDSVDWNALGKTKKLKHLEPNQVEFMRKSMLMLRDEEKHIPNPPACWEHELFFVSHMFKQKWDVGYQTFNFMDE</sequence>
<protein>
    <recommendedName>
        <fullName evidence="2">Zn(2)-C6 fungal-type domain-containing protein</fullName>
    </recommendedName>
</protein>
<dbReference type="PANTHER" id="PTHR35392">
    <property type="entry name" value="ZN(II)2CYS6 TRANSCRIPTION FACTOR (EUROFUNG)-RELATED-RELATED"/>
    <property type="match status" value="1"/>
</dbReference>
<dbReference type="GO" id="GO:0008270">
    <property type="term" value="F:zinc ion binding"/>
    <property type="evidence" value="ECO:0007669"/>
    <property type="project" value="InterPro"/>
</dbReference>
<feature type="domain" description="Zn(2)-C6 fungal-type" evidence="2">
    <location>
        <begin position="4"/>
        <end position="48"/>
    </location>
</feature>
<evidence type="ECO:0000313" key="3">
    <source>
        <dbReference type="EMBL" id="KAJ9138303.1"/>
    </source>
</evidence>
<dbReference type="InterPro" id="IPR036864">
    <property type="entry name" value="Zn2-C6_fun-type_DNA-bd_sf"/>
</dbReference>